<sequence length="84" mass="9406">MGKQHQETGDVKKRKPGLPRIARSPQNFDMVRLSVVRSPQRSAAAFGLSARSVRGILHEELTFHPYKLAATLPRTPHLLEGDLH</sequence>
<evidence type="ECO:0000313" key="2">
    <source>
        <dbReference type="EMBL" id="KAJ4425916.1"/>
    </source>
</evidence>
<gene>
    <name evidence="2" type="ORF">ANN_27542</name>
</gene>
<dbReference type="EMBL" id="JAJSOF020000041">
    <property type="protein sequence ID" value="KAJ4425916.1"/>
    <property type="molecule type" value="Genomic_DNA"/>
</dbReference>
<accession>A0ABQ8RW59</accession>
<reference evidence="2 3" key="1">
    <citation type="journal article" date="2022" name="Allergy">
        <title>Genome assembly and annotation of Periplaneta americana reveal a comprehensive cockroach allergen profile.</title>
        <authorList>
            <person name="Wang L."/>
            <person name="Xiong Q."/>
            <person name="Saelim N."/>
            <person name="Wang L."/>
            <person name="Nong W."/>
            <person name="Wan A.T."/>
            <person name="Shi M."/>
            <person name="Liu X."/>
            <person name="Cao Q."/>
            <person name="Hui J.H.L."/>
            <person name="Sookrung N."/>
            <person name="Leung T.F."/>
            <person name="Tungtrongchitr A."/>
            <person name="Tsui S.K.W."/>
        </authorList>
    </citation>
    <scope>NUCLEOTIDE SEQUENCE [LARGE SCALE GENOMIC DNA]</scope>
    <source>
        <strain evidence="2">PWHHKU_190912</strain>
    </source>
</reference>
<feature type="compositionally biased region" description="Basic and acidic residues" evidence="1">
    <location>
        <begin position="1"/>
        <end position="11"/>
    </location>
</feature>
<keyword evidence="3" id="KW-1185">Reference proteome</keyword>
<evidence type="ECO:0000313" key="3">
    <source>
        <dbReference type="Proteomes" id="UP001148838"/>
    </source>
</evidence>
<name>A0ABQ8RW59_PERAM</name>
<organism evidence="2 3">
    <name type="scientific">Periplaneta americana</name>
    <name type="common">American cockroach</name>
    <name type="synonym">Blatta americana</name>
    <dbReference type="NCBI Taxonomy" id="6978"/>
    <lineage>
        <taxon>Eukaryota</taxon>
        <taxon>Metazoa</taxon>
        <taxon>Ecdysozoa</taxon>
        <taxon>Arthropoda</taxon>
        <taxon>Hexapoda</taxon>
        <taxon>Insecta</taxon>
        <taxon>Pterygota</taxon>
        <taxon>Neoptera</taxon>
        <taxon>Polyneoptera</taxon>
        <taxon>Dictyoptera</taxon>
        <taxon>Blattodea</taxon>
        <taxon>Blattoidea</taxon>
        <taxon>Blattidae</taxon>
        <taxon>Blattinae</taxon>
        <taxon>Periplaneta</taxon>
    </lineage>
</organism>
<proteinExistence type="predicted"/>
<feature type="region of interest" description="Disordered" evidence="1">
    <location>
        <begin position="1"/>
        <end position="24"/>
    </location>
</feature>
<dbReference type="Proteomes" id="UP001148838">
    <property type="component" value="Unassembled WGS sequence"/>
</dbReference>
<evidence type="ECO:0000256" key="1">
    <source>
        <dbReference type="SAM" id="MobiDB-lite"/>
    </source>
</evidence>
<protein>
    <submittedName>
        <fullName evidence="2">Uncharacterized protein</fullName>
    </submittedName>
</protein>
<comment type="caution">
    <text evidence="2">The sequence shown here is derived from an EMBL/GenBank/DDBJ whole genome shotgun (WGS) entry which is preliminary data.</text>
</comment>